<evidence type="ECO:0000259" key="6">
    <source>
        <dbReference type="Pfam" id="PF02852"/>
    </source>
</evidence>
<dbReference type="PANTHER" id="PTHR22912">
    <property type="entry name" value="DISULFIDE OXIDOREDUCTASE"/>
    <property type="match status" value="1"/>
</dbReference>
<evidence type="ECO:0000256" key="5">
    <source>
        <dbReference type="ARBA" id="ARBA00023027"/>
    </source>
</evidence>
<keyword evidence="4" id="KW-0274">FAD</keyword>
<evidence type="ECO:0000256" key="4">
    <source>
        <dbReference type="ARBA" id="ARBA00022827"/>
    </source>
</evidence>
<keyword evidence="3" id="KW-0285">Flavoprotein</keyword>
<comment type="cofactor">
    <cofactor evidence="1">
        <name>FAD</name>
        <dbReference type="ChEBI" id="CHEBI:57692"/>
    </cofactor>
</comment>
<evidence type="ECO:0000256" key="3">
    <source>
        <dbReference type="ARBA" id="ARBA00022630"/>
    </source>
</evidence>
<dbReference type="Pfam" id="PF02852">
    <property type="entry name" value="Pyr_redox_dim"/>
    <property type="match status" value="1"/>
</dbReference>
<sequence>MKPYELIILGSGIAGLSAAQYAGSQGARVLIIDPGKPGGHSVFKGPEILLEEMNNGASGDVLPPWSEIKQRAQEISNDRSSLWQEELKRLGVKSLRGHAQVINANRVVVTDDGEPIEHHCENVLVATGSAVCPLPSFPFEPDLIFESEALWALDELPSSLLIAGSNLESLAWAELLRRLGVKVFFTHESTEMLDGFDPELIAFLEKGMKRSKVKLLLKKTIKSIFKNSEGLAITLDGGIKFTVNKLLVCGNRKVDLSNIFYPESVPDLGGNGEILVDEKMKTTLGNLFAAGSVTGHVRNPYRSQEEGRVAAANALGKKRSFHPEWIPDVVRLSQTVASVGCFGGNAHHFGFRGVEGRSIGWKKDHDFPLDTGESFCKIVADRDRREIVGGQAAGAFSAEMVSMIQMGVRKGMTPRDFTQLQASWGGPFAPLHEAAIDCLSKLNQER</sequence>
<dbReference type="PRINTS" id="PR00368">
    <property type="entry name" value="FADPNR"/>
</dbReference>
<dbReference type="InterPro" id="IPR004099">
    <property type="entry name" value="Pyr_nucl-diS_OxRdtase_dimer"/>
</dbReference>
<dbReference type="Gene3D" id="3.50.50.60">
    <property type="entry name" value="FAD/NAD(P)-binding domain"/>
    <property type="match status" value="2"/>
</dbReference>
<evidence type="ECO:0000256" key="2">
    <source>
        <dbReference type="ARBA" id="ARBA00007532"/>
    </source>
</evidence>
<dbReference type="GO" id="GO:0004148">
    <property type="term" value="F:dihydrolipoyl dehydrogenase (NADH) activity"/>
    <property type="evidence" value="ECO:0007669"/>
    <property type="project" value="TreeGrafter"/>
</dbReference>
<dbReference type="Gene3D" id="3.30.390.30">
    <property type="match status" value="1"/>
</dbReference>
<evidence type="ECO:0000313" key="8">
    <source>
        <dbReference type="EMBL" id="QPJ63440.1"/>
    </source>
</evidence>
<dbReference type="AlphaFoldDB" id="A0A7T0G1C3"/>
<dbReference type="InterPro" id="IPR016156">
    <property type="entry name" value="FAD/NAD-linked_Rdtase_dimer_sf"/>
</dbReference>
<dbReference type="PRINTS" id="PR00411">
    <property type="entry name" value="PNDRDTASEI"/>
</dbReference>
<dbReference type="KEGG" id="nli:G3M70_16790"/>
<dbReference type="Pfam" id="PF07992">
    <property type="entry name" value="Pyr_redox_2"/>
    <property type="match status" value="1"/>
</dbReference>
<dbReference type="Proteomes" id="UP000594688">
    <property type="component" value="Chromosome"/>
</dbReference>
<feature type="domain" description="Pyridine nucleotide-disulphide oxidoreductase dimerisation" evidence="6">
    <location>
        <begin position="326"/>
        <end position="419"/>
    </location>
</feature>
<dbReference type="GO" id="GO:0050660">
    <property type="term" value="F:flavin adenine dinucleotide binding"/>
    <property type="evidence" value="ECO:0007669"/>
    <property type="project" value="TreeGrafter"/>
</dbReference>
<dbReference type="InterPro" id="IPR036188">
    <property type="entry name" value="FAD/NAD-bd_sf"/>
</dbReference>
<dbReference type="InterPro" id="IPR023753">
    <property type="entry name" value="FAD/NAD-binding_dom"/>
</dbReference>
<reference evidence="8 9" key="1">
    <citation type="submission" date="2020-02" db="EMBL/GenBank/DDBJ databases">
        <title>Genomic and physiological characterization of two novel Nitrospinaceae genera.</title>
        <authorList>
            <person name="Mueller A.J."/>
            <person name="Jung M.-Y."/>
            <person name="Strachan C.R."/>
            <person name="Herbold C.W."/>
            <person name="Kirkegaard R.H."/>
            <person name="Daims H."/>
        </authorList>
    </citation>
    <scope>NUCLEOTIDE SEQUENCE [LARGE SCALE GENOMIC DNA]</scope>
    <source>
        <strain evidence="8">EB</strain>
    </source>
</reference>
<dbReference type="InterPro" id="IPR050151">
    <property type="entry name" value="Class-I_Pyr_Nuc-Dis_Oxidored"/>
</dbReference>
<feature type="domain" description="FAD/NAD(P)-binding" evidence="7">
    <location>
        <begin position="5"/>
        <end position="306"/>
    </location>
</feature>
<organism evidence="8 9">
    <name type="scientific">Candidatus Nitronauta litoralis</name>
    <dbReference type="NCBI Taxonomy" id="2705533"/>
    <lineage>
        <taxon>Bacteria</taxon>
        <taxon>Pseudomonadati</taxon>
        <taxon>Nitrospinota/Tectimicrobiota group</taxon>
        <taxon>Nitrospinota</taxon>
        <taxon>Nitrospinia</taxon>
        <taxon>Nitrospinales</taxon>
        <taxon>Nitrospinaceae</taxon>
        <taxon>Candidatus Nitronauta</taxon>
    </lineage>
</organism>
<dbReference type="SUPFAM" id="SSF55424">
    <property type="entry name" value="FAD/NAD-linked reductases, dimerisation (C-terminal) domain"/>
    <property type="match status" value="1"/>
</dbReference>
<evidence type="ECO:0000259" key="7">
    <source>
        <dbReference type="Pfam" id="PF07992"/>
    </source>
</evidence>
<comment type="similarity">
    <text evidence="2">Belongs to the class-I pyridine nucleotide-disulfide oxidoreductase family.</text>
</comment>
<keyword evidence="5" id="KW-0520">NAD</keyword>
<dbReference type="GO" id="GO:0006103">
    <property type="term" value="P:2-oxoglutarate metabolic process"/>
    <property type="evidence" value="ECO:0007669"/>
    <property type="project" value="TreeGrafter"/>
</dbReference>
<evidence type="ECO:0000256" key="1">
    <source>
        <dbReference type="ARBA" id="ARBA00001974"/>
    </source>
</evidence>
<evidence type="ECO:0000313" key="9">
    <source>
        <dbReference type="Proteomes" id="UP000594688"/>
    </source>
</evidence>
<name>A0A7T0G1C3_9BACT</name>
<gene>
    <name evidence="8" type="ORF">G3M70_16790</name>
</gene>
<protein>
    <submittedName>
        <fullName evidence="8">NAD(P)/FAD-dependent oxidoreductase</fullName>
    </submittedName>
</protein>
<proteinExistence type="inferred from homology"/>
<dbReference type="PANTHER" id="PTHR22912:SF151">
    <property type="entry name" value="DIHYDROLIPOYL DEHYDROGENASE, MITOCHONDRIAL"/>
    <property type="match status" value="1"/>
</dbReference>
<dbReference type="SUPFAM" id="SSF51905">
    <property type="entry name" value="FAD/NAD(P)-binding domain"/>
    <property type="match status" value="1"/>
</dbReference>
<accession>A0A7T0G1C3</accession>
<dbReference type="EMBL" id="CP048685">
    <property type="protein sequence ID" value="QPJ63440.1"/>
    <property type="molecule type" value="Genomic_DNA"/>
</dbReference>